<organism evidence="1 2">
    <name type="scientific">Nonlabens ulvanivorans</name>
    <name type="common">Persicivirga ulvanivorans</name>
    <dbReference type="NCBI Taxonomy" id="906888"/>
    <lineage>
        <taxon>Bacteria</taxon>
        <taxon>Pseudomonadati</taxon>
        <taxon>Bacteroidota</taxon>
        <taxon>Flavobacteriia</taxon>
        <taxon>Flavobacteriales</taxon>
        <taxon>Flavobacteriaceae</taxon>
        <taxon>Nonlabens</taxon>
    </lineage>
</organism>
<dbReference type="AlphaFoldDB" id="A0A084JZU5"/>
<gene>
    <name evidence="1" type="ORF">IL45_00940</name>
</gene>
<dbReference type="OrthoDB" id="7210484at2"/>
<dbReference type="EMBL" id="JPJI01000005">
    <property type="protein sequence ID" value="KEZ94479.1"/>
    <property type="molecule type" value="Genomic_DNA"/>
</dbReference>
<protein>
    <submittedName>
        <fullName evidence="1">Phosphotyrosine protein phosphatase</fullName>
    </submittedName>
</protein>
<accession>A0A084JZU5</accession>
<name>A0A084JZU5_NONUL</name>
<comment type="caution">
    <text evidence="1">The sequence shown here is derived from an EMBL/GenBank/DDBJ whole genome shotgun (WGS) entry which is preliminary data.</text>
</comment>
<dbReference type="Proteomes" id="UP000028531">
    <property type="component" value="Unassembled WGS sequence"/>
</dbReference>
<dbReference type="InterPro" id="IPR036196">
    <property type="entry name" value="Ptyr_pPase_sf"/>
</dbReference>
<reference evidence="1 2" key="1">
    <citation type="submission" date="2014-07" db="EMBL/GenBank/DDBJ databases">
        <title>Draft genome sequence of Nonlabens ulvanivorans, an ulvan degrading bacterium.</title>
        <authorList>
            <person name="Kopel M."/>
            <person name="Helbert W."/>
            <person name="Henrissat B."/>
            <person name="Doniger T."/>
            <person name="Banin E."/>
        </authorList>
    </citation>
    <scope>NUCLEOTIDE SEQUENCE [LARGE SCALE GENOMIC DNA]</scope>
    <source>
        <strain evidence="1 2">PLR</strain>
    </source>
</reference>
<sequence>MALQYLFICSANKDRSKTTEDFFSSQYRQMSFESAGTNDVTCKKLGTNLVTKDMMEKSHKVYVMETKHQISLQKKFGNQFFIKITILHIPDIYKYGSSVLIDILKKRVCFDS</sequence>
<dbReference type="SUPFAM" id="SSF52788">
    <property type="entry name" value="Phosphotyrosine protein phosphatases I"/>
    <property type="match status" value="1"/>
</dbReference>
<evidence type="ECO:0000313" key="1">
    <source>
        <dbReference type="EMBL" id="KEZ94479.1"/>
    </source>
</evidence>
<evidence type="ECO:0000313" key="2">
    <source>
        <dbReference type="Proteomes" id="UP000028531"/>
    </source>
</evidence>
<proteinExistence type="predicted"/>